<comment type="caution">
    <text evidence="2">The sequence shown here is derived from an EMBL/GenBank/DDBJ whole genome shotgun (WGS) entry which is preliminary data.</text>
</comment>
<sequence>MSPIHNPPKGMGDSREECGSADFLEIQPVE</sequence>
<dbReference type="AlphaFoldDB" id="A0AAV4VJN5"/>
<feature type="non-terminal residue" evidence="2">
    <location>
        <position position="30"/>
    </location>
</feature>
<reference evidence="2 3" key="1">
    <citation type="submission" date="2021-06" db="EMBL/GenBank/DDBJ databases">
        <title>Caerostris extrusa draft genome.</title>
        <authorList>
            <person name="Kono N."/>
            <person name="Arakawa K."/>
        </authorList>
    </citation>
    <scope>NUCLEOTIDE SEQUENCE [LARGE SCALE GENOMIC DNA]</scope>
</reference>
<keyword evidence="3" id="KW-1185">Reference proteome</keyword>
<evidence type="ECO:0000313" key="2">
    <source>
        <dbReference type="EMBL" id="GIY70081.1"/>
    </source>
</evidence>
<dbReference type="Proteomes" id="UP001054945">
    <property type="component" value="Unassembled WGS sequence"/>
</dbReference>
<name>A0AAV4VJN5_CAEEX</name>
<accession>A0AAV4VJN5</accession>
<protein>
    <submittedName>
        <fullName evidence="2">Uncharacterized protein</fullName>
    </submittedName>
</protein>
<proteinExistence type="predicted"/>
<evidence type="ECO:0000313" key="3">
    <source>
        <dbReference type="Proteomes" id="UP001054945"/>
    </source>
</evidence>
<organism evidence="2 3">
    <name type="scientific">Caerostris extrusa</name>
    <name type="common">Bark spider</name>
    <name type="synonym">Caerostris bankana</name>
    <dbReference type="NCBI Taxonomy" id="172846"/>
    <lineage>
        <taxon>Eukaryota</taxon>
        <taxon>Metazoa</taxon>
        <taxon>Ecdysozoa</taxon>
        <taxon>Arthropoda</taxon>
        <taxon>Chelicerata</taxon>
        <taxon>Arachnida</taxon>
        <taxon>Araneae</taxon>
        <taxon>Araneomorphae</taxon>
        <taxon>Entelegynae</taxon>
        <taxon>Araneoidea</taxon>
        <taxon>Araneidae</taxon>
        <taxon>Caerostris</taxon>
    </lineage>
</organism>
<gene>
    <name evidence="2" type="ORF">CEXT_26441</name>
</gene>
<dbReference type="EMBL" id="BPLR01014621">
    <property type="protein sequence ID" value="GIY70081.1"/>
    <property type="molecule type" value="Genomic_DNA"/>
</dbReference>
<evidence type="ECO:0000256" key="1">
    <source>
        <dbReference type="SAM" id="MobiDB-lite"/>
    </source>
</evidence>
<feature type="region of interest" description="Disordered" evidence="1">
    <location>
        <begin position="1"/>
        <end position="30"/>
    </location>
</feature>